<feature type="transmembrane region" description="Helical" evidence="12">
    <location>
        <begin position="80"/>
        <end position="98"/>
    </location>
</feature>
<dbReference type="PANTHER" id="PTHR30561:SF1">
    <property type="entry name" value="MULTIDRUG TRANSPORTER EMRE"/>
    <property type="match status" value="1"/>
</dbReference>
<dbReference type="Gene3D" id="1.10.3730.20">
    <property type="match status" value="2"/>
</dbReference>
<keyword evidence="10" id="KW-0443">Lipid metabolism</keyword>
<feature type="transmembrane region" description="Helical" evidence="12">
    <location>
        <begin position="136"/>
        <end position="154"/>
    </location>
</feature>
<dbReference type="SUPFAM" id="SSF103481">
    <property type="entry name" value="Multidrug resistance efflux transporter EmrE"/>
    <property type="match status" value="2"/>
</dbReference>
<dbReference type="AlphaFoldDB" id="A0A382YWR4"/>
<evidence type="ECO:0000256" key="10">
    <source>
        <dbReference type="ARBA" id="ARBA00023098"/>
    </source>
</evidence>
<keyword evidence="6" id="KW-0441">Lipid A biosynthesis</keyword>
<feature type="transmembrane region" description="Helical" evidence="12">
    <location>
        <begin position="6"/>
        <end position="33"/>
    </location>
</feature>
<keyword evidence="4" id="KW-0444">Lipid biosynthesis</keyword>
<accession>A0A382YWR4</accession>
<dbReference type="InterPro" id="IPR037185">
    <property type="entry name" value="EmrE-like"/>
</dbReference>
<evidence type="ECO:0000256" key="9">
    <source>
        <dbReference type="ARBA" id="ARBA00022989"/>
    </source>
</evidence>
<proteinExistence type="predicted"/>
<evidence type="ECO:0000256" key="11">
    <source>
        <dbReference type="ARBA" id="ARBA00023136"/>
    </source>
</evidence>
<keyword evidence="3" id="KW-1003">Cell membrane</keyword>
<evidence type="ECO:0000313" key="14">
    <source>
        <dbReference type="EMBL" id="SVD87633.1"/>
    </source>
</evidence>
<dbReference type="InterPro" id="IPR000620">
    <property type="entry name" value="EamA_dom"/>
</dbReference>
<evidence type="ECO:0000256" key="1">
    <source>
        <dbReference type="ARBA" id="ARBA00004651"/>
    </source>
</evidence>
<comment type="subcellular location">
    <subcellularLocation>
        <location evidence="1">Cell membrane</location>
        <topology evidence="1">Multi-pass membrane protein</topology>
    </subcellularLocation>
</comment>
<evidence type="ECO:0000256" key="2">
    <source>
        <dbReference type="ARBA" id="ARBA00022448"/>
    </source>
</evidence>
<evidence type="ECO:0000256" key="12">
    <source>
        <dbReference type="SAM" id="Phobius"/>
    </source>
</evidence>
<dbReference type="Pfam" id="PF00892">
    <property type="entry name" value="EamA"/>
    <property type="match status" value="1"/>
</dbReference>
<feature type="transmembrane region" description="Helical" evidence="12">
    <location>
        <begin position="53"/>
        <end position="74"/>
    </location>
</feature>
<evidence type="ECO:0000259" key="13">
    <source>
        <dbReference type="Pfam" id="PF00892"/>
    </source>
</evidence>
<keyword evidence="5" id="KW-0997">Cell inner membrane</keyword>
<keyword evidence="7 12" id="KW-0812">Transmembrane</keyword>
<keyword evidence="8" id="KW-0448">Lipopolysaccharide biosynthesis</keyword>
<feature type="non-terminal residue" evidence="14">
    <location>
        <position position="1"/>
    </location>
</feature>
<organism evidence="14">
    <name type="scientific">marine metagenome</name>
    <dbReference type="NCBI Taxonomy" id="408172"/>
    <lineage>
        <taxon>unclassified sequences</taxon>
        <taxon>metagenomes</taxon>
        <taxon>ecological metagenomes</taxon>
    </lineage>
</organism>
<dbReference type="GO" id="GO:0009103">
    <property type="term" value="P:lipopolysaccharide biosynthetic process"/>
    <property type="evidence" value="ECO:0007669"/>
    <property type="project" value="UniProtKB-KW"/>
</dbReference>
<dbReference type="InterPro" id="IPR000390">
    <property type="entry name" value="Small_drug/metabolite_transptr"/>
</dbReference>
<keyword evidence="9 12" id="KW-1133">Transmembrane helix</keyword>
<evidence type="ECO:0000256" key="8">
    <source>
        <dbReference type="ARBA" id="ARBA00022985"/>
    </source>
</evidence>
<gene>
    <name evidence="14" type="ORF">METZ01_LOCUS440487</name>
</gene>
<protein>
    <recommendedName>
        <fullName evidence="13">EamA domain-containing protein</fullName>
    </recommendedName>
</protein>
<name>A0A382YWR4_9ZZZZ</name>
<keyword evidence="11 12" id="KW-0472">Membrane</keyword>
<evidence type="ECO:0000256" key="5">
    <source>
        <dbReference type="ARBA" id="ARBA00022519"/>
    </source>
</evidence>
<dbReference type="GO" id="GO:0005886">
    <property type="term" value="C:plasma membrane"/>
    <property type="evidence" value="ECO:0007669"/>
    <property type="project" value="UniProtKB-SubCell"/>
</dbReference>
<dbReference type="EMBL" id="UINC01179116">
    <property type="protein sequence ID" value="SVD87633.1"/>
    <property type="molecule type" value="Genomic_DNA"/>
</dbReference>
<feature type="transmembrane region" description="Helical" evidence="12">
    <location>
        <begin position="105"/>
        <end position="124"/>
    </location>
</feature>
<dbReference type="GO" id="GO:0022857">
    <property type="term" value="F:transmembrane transporter activity"/>
    <property type="evidence" value="ECO:0007669"/>
    <property type="project" value="InterPro"/>
</dbReference>
<evidence type="ECO:0000256" key="4">
    <source>
        <dbReference type="ARBA" id="ARBA00022516"/>
    </source>
</evidence>
<evidence type="ECO:0000256" key="6">
    <source>
        <dbReference type="ARBA" id="ARBA00022556"/>
    </source>
</evidence>
<dbReference type="PANTHER" id="PTHR30561">
    <property type="entry name" value="SMR FAMILY PROTON-DEPENDENT DRUG EFFLUX TRANSPORTER SUGE"/>
    <property type="match status" value="1"/>
</dbReference>
<reference evidence="14" key="1">
    <citation type="submission" date="2018-05" db="EMBL/GenBank/DDBJ databases">
        <authorList>
            <person name="Lanie J.A."/>
            <person name="Ng W.-L."/>
            <person name="Kazmierczak K.M."/>
            <person name="Andrzejewski T.M."/>
            <person name="Davidsen T.M."/>
            <person name="Wayne K.J."/>
            <person name="Tettelin H."/>
            <person name="Glass J.I."/>
            <person name="Rusch D."/>
            <person name="Podicherti R."/>
            <person name="Tsui H.-C.T."/>
            <person name="Winkler M.E."/>
        </authorList>
    </citation>
    <scope>NUCLEOTIDE SEQUENCE</scope>
</reference>
<keyword evidence="2" id="KW-0813">Transport</keyword>
<evidence type="ECO:0000256" key="3">
    <source>
        <dbReference type="ARBA" id="ARBA00022475"/>
    </source>
</evidence>
<feature type="transmembrane region" description="Helical" evidence="12">
    <location>
        <begin position="174"/>
        <end position="193"/>
    </location>
</feature>
<sequence>IVFGHIPLAIVAIIFLPAPTIDCIPYIVASAIVHQGYQWYLLSAYQIGDLTKVYPIARGFGPLVATLVSILVLGLLLKSLIILSILLICFGIMILGLLDNENKNFKVLQLSLFTGFFIGLYSLVDGYGARASLSPIVYMSWSFILSATLFPIVLKIKNHKNIFQNVFNSGKNVFWIGGTLSYIIYAIVVWAFTKAPIPMVGALRESSIFFSIFIGYFFLKEKITPTKIFSIVLILAGVIGLKLF</sequence>
<feature type="domain" description="EamA" evidence="13">
    <location>
        <begin position="110"/>
        <end position="240"/>
    </location>
</feature>
<feature type="transmembrane region" description="Helical" evidence="12">
    <location>
        <begin position="199"/>
        <end position="219"/>
    </location>
</feature>
<evidence type="ECO:0000256" key="7">
    <source>
        <dbReference type="ARBA" id="ARBA00022692"/>
    </source>
</evidence>